<dbReference type="AlphaFoldDB" id="A0AAD7RH07"/>
<keyword evidence="8" id="KW-1133">Transmembrane helix</keyword>
<evidence type="ECO:0000256" key="5">
    <source>
        <dbReference type="ARBA" id="ARBA00022723"/>
    </source>
</evidence>
<evidence type="ECO:0000256" key="6">
    <source>
        <dbReference type="ARBA" id="ARBA00022833"/>
    </source>
</evidence>
<feature type="domain" description="LITAF" evidence="9">
    <location>
        <begin position="124"/>
        <end position="208"/>
    </location>
</feature>
<reference evidence="10" key="1">
    <citation type="journal article" date="2023" name="Science">
        <title>Genome structures resolve the early diversification of teleost fishes.</title>
        <authorList>
            <person name="Parey E."/>
            <person name="Louis A."/>
            <person name="Montfort J."/>
            <person name="Bouchez O."/>
            <person name="Roques C."/>
            <person name="Iampietro C."/>
            <person name="Lluch J."/>
            <person name="Castinel A."/>
            <person name="Donnadieu C."/>
            <person name="Desvignes T."/>
            <person name="Floi Bucao C."/>
            <person name="Jouanno E."/>
            <person name="Wen M."/>
            <person name="Mejri S."/>
            <person name="Dirks R."/>
            <person name="Jansen H."/>
            <person name="Henkel C."/>
            <person name="Chen W.J."/>
            <person name="Zahm M."/>
            <person name="Cabau C."/>
            <person name="Klopp C."/>
            <person name="Thompson A.W."/>
            <person name="Robinson-Rechavi M."/>
            <person name="Braasch I."/>
            <person name="Lecointre G."/>
            <person name="Bobe J."/>
            <person name="Postlethwait J.H."/>
            <person name="Berthelot C."/>
            <person name="Roest Crollius H."/>
            <person name="Guiguen Y."/>
        </authorList>
    </citation>
    <scope>NUCLEOTIDE SEQUENCE</scope>
    <source>
        <strain evidence="10">NC1722</strain>
    </source>
</reference>
<dbReference type="SMART" id="SM00714">
    <property type="entry name" value="LITAF"/>
    <property type="match status" value="1"/>
</dbReference>
<evidence type="ECO:0000313" key="11">
    <source>
        <dbReference type="Proteomes" id="UP001221898"/>
    </source>
</evidence>
<dbReference type="InterPro" id="IPR037519">
    <property type="entry name" value="LITAF_fam"/>
</dbReference>
<keyword evidence="11" id="KW-1185">Reference proteome</keyword>
<evidence type="ECO:0000256" key="8">
    <source>
        <dbReference type="SAM" id="Phobius"/>
    </source>
</evidence>
<evidence type="ECO:0000256" key="1">
    <source>
        <dbReference type="ARBA" id="ARBA00004125"/>
    </source>
</evidence>
<dbReference type="GO" id="GO:0098560">
    <property type="term" value="C:cytoplasmic side of late endosome membrane"/>
    <property type="evidence" value="ECO:0007669"/>
    <property type="project" value="TreeGrafter"/>
</dbReference>
<dbReference type="InterPro" id="IPR006629">
    <property type="entry name" value="LITAF"/>
</dbReference>
<name>A0AAD7RH07_9TELE</name>
<dbReference type="GO" id="GO:0008270">
    <property type="term" value="F:zinc ion binding"/>
    <property type="evidence" value="ECO:0007669"/>
    <property type="project" value="TreeGrafter"/>
</dbReference>
<evidence type="ECO:0000256" key="4">
    <source>
        <dbReference type="ARBA" id="ARBA00005975"/>
    </source>
</evidence>
<keyword evidence="6" id="KW-0862">Zinc</keyword>
<dbReference type="PANTHER" id="PTHR23292:SF35">
    <property type="entry name" value="LITAF DOMAIN-CONTAINING PROTEIN"/>
    <property type="match status" value="1"/>
</dbReference>
<keyword evidence="7 8" id="KW-0472">Membrane</keyword>
<comment type="subcellular location">
    <subcellularLocation>
        <location evidence="1">Endosome membrane</location>
        <topology evidence="1">Peripheral membrane protein</topology>
        <orientation evidence="1">Cytoplasmic side</orientation>
    </subcellularLocation>
    <subcellularLocation>
        <location evidence="2">Late endosome membrane</location>
    </subcellularLocation>
    <subcellularLocation>
        <location evidence="3">Lysosome membrane</location>
        <topology evidence="3">Peripheral membrane protein</topology>
        <orientation evidence="3">Cytoplasmic side</orientation>
    </subcellularLocation>
</comment>
<dbReference type="PROSITE" id="PS51837">
    <property type="entry name" value="LITAF"/>
    <property type="match status" value="1"/>
</dbReference>
<dbReference type="Pfam" id="PF10601">
    <property type="entry name" value="zf-LITAF-like"/>
    <property type="match status" value="1"/>
</dbReference>
<evidence type="ECO:0000256" key="7">
    <source>
        <dbReference type="ARBA" id="ARBA00023136"/>
    </source>
</evidence>
<dbReference type="GO" id="GO:0098574">
    <property type="term" value="C:cytoplasmic side of lysosomal membrane"/>
    <property type="evidence" value="ECO:0007669"/>
    <property type="project" value="TreeGrafter"/>
</dbReference>
<gene>
    <name evidence="10" type="ORF">AAFF_G00212680</name>
</gene>
<accession>A0AAD7RH07</accession>
<evidence type="ECO:0000256" key="3">
    <source>
        <dbReference type="ARBA" id="ARBA00004630"/>
    </source>
</evidence>
<sequence>MGSSSQAQVDRMEVELNQMALQRLHLSDRRDLLAVLLDFRRSSDQRRAHPGGDGSSAEVGAIDEQLAALALKEEELQKSIDQILHPKGQPATLPDHTNFIPKGGVFIMPPVMEEPVVAPPPPMSAPKVILDHRKLPSTPSHTQCPFCHQFITTETVTRVGSVTWLVCVMSALLGCVAGCCLIPFCVPSLKDVEHRCPKCRAEIYTVRKL</sequence>
<comment type="caution">
    <text evidence="10">The sequence shown here is derived from an EMBL/GenBank/DDBJ whole genome shotgun (WGS) entry which is preliminary data.</text>
</comment>
<evidence type="ECO:0000256" key="2">
    <source>
        <dbReference type="ARBA" id="ARBA00004414"/>
    </source>
</evidence>
<evidence type="ECO:0000259" key="9">
    <source>
        <dbReference type="PROSITE" id="PS51837"/>
    </source>
</evidence>
<dbReference type="Proteomes" id="UP001221898">
    <property type="component" value="Unassembled WGS sequence"/>
</dbReference>
<dbReference type="EMBL" id="JAINUG010000281">
    <property type="protein sequence ID" value="KAJ8384024.1"/>
    <property type="molecule type" value="Genomic_DNA"/>
</dbReference>
<dbReference type="PANTHER" id="PTHR23292">
    <property type="entry name" value="LIPOPOLYSACCHARIDE-INDUCED TUMOR NECROSIS FACTOR-ALPHA FACTOR"/>
    <property type="match status" value="1"/>
</dbReference>
<dbReference type="GO" id="GO:0005634">
    <property type="term" value="C:nucleus"/>
    <property type="evidence" value="ECO:0007669"/>
    <property type="project" value="TreeGrafter"/>
</dbReference>
<keyword evidence="8" id="KW-0812">Transmembrane</keyword>
<feature type="transmembrane region" description="Helical" evidence="8">
    <location>
        <begin position="162"/>
        <end position="186"/>
    </location>
</feature>
<proteinExistence type="inferred from homology"/>
<evidence type="ECO:0000313" key="10">
    <source>
        <dbReference type="EMBL" id="KAJ8384024.1"/>
    </source>
</evidence>
<comment type="similarity">
    <text evidence="4">Belongs to the CDIP1/LITAF family.</text>
</comment>
<organism evidence="10 11">
    <name type="scientific">Aldrovandia affinis</name>
    <dbReference type="NCBI Taxonomy" id="143900"/>
    <lineage>
        <taxon>Eukaryota</taxon>
        <taxon>Metazoa</taxon>
        <taxon>Chordata</taxon>
        <taxon>Craniata</taxon>
        <taxon>Vertebrata</taxon>
        <taxon>Euteleostomi</taxon>
        <taxon>Actinopterygii</taxon>
        <taxon>Neopterygii</taxon>
        <taxon>Teleostei</taxon>
        <taxon>Notacanthiformes</taxon>
        <taxon>Halosauridae</taxon>
        <taxon>Aldrovandia</taxon>
    </lineage>
</organism>
<keyword evidence="5" id="KW-0479">Metal-binding</keyword>
<protein>
    <recommendedName>
        <fullName evidence="9">LITAF domain-containing protein</fullName>
    </recommendedName>
</protein>